<name>A0A1T0C505_STRMT</name>
<dbReference type="AlphaFoldDB" id="A0A1T0C505"/>
<accession>A0A1T0C505</accession>
<dbReference type="InterPro" id="IPR010360">
    <property type="entry name" value="DUF956"/>
</dbReference>
<dbReference type="EMBL" id="MUYO01000004">
    <property type="protein sequence ID" value="OOS17414.1"/>
    <property type="molecule type" value="Genomic_DNA"/>
</dbReference>
<gene>
    <name evidence="1" type="ORF">B0686_08255</name>
</gene>
<dbReference type="RefSeq" id="WP_078352821.1">
    <property type="nucleotide sequence ID" value="NZ_MUYO01000004.1"/>
</dbReference>
<organism evidence="1 2">
    <name type="scientific">Streptococcus mitis</name>
    <dbReference type="NCBI Taxonomy" id="28037"/>
    <lineage>
        <taxon>Bacteria</taxon>
        <taxon>Bacillati</taxon>
        <taxon>Bacillota</taxon>
        <taxon>Bacilli</taxon>
        <taxon>Lactobacillales</taxon>
        <taxon>Streptococcaceae</taxon>
        <taxon>Streptococcus</taxon>
        <taxon>Streptococcus mitis group</taxon>
    </lineage>
</organism>
<protein>
    <recommendedName>
        <fullName evidence="3">DUF956 family protein</fullName>
    </recommendedName>
</protein>
<dbReference type="Pfam" id="PF06115">
    <property type="entry name" value="DUF956"/>
    <property type="match status" value="1"/>
</dbReference>
<reference evidence="1 2" key="1">
    <citation type="submission" date="2017-02" db="EMBL/GenBank/DDBJ databases">
        <title>Draft genome sequence of Streptococcus mitis CCUG 63687.</title>
        <authorList>
            <person name="Salva-Serra F."/>
            <person name="Engstrom-Jakobsson H."/>
            <person name="Thorell K."/>
            <person name="Jaen-Luchoro D."/>
            <person name="Gonzales-Siles L."/>
            <person name="Karlsson R."/>
            <person name="Yazdan S."/>
            <person name="Boulund F."/>
            <person name="Johnning A."/>
            <person name="Engstrand L."/>
            <person name="Kristiansson E."/>
            <person name="Moore E."/>
        </authorList>
    </citation>
    <scope>NUCLEOTIDE SEQUENCE [LARGE SCALE GENOMIC DNA]</scope>
    <source>
        <strain evidence="1 2">CCUG 63687</strain>
    </source>
</reference>
<dbReference type="Proteomes" id="UP000190652">
    <property type="component" value="Unassembled WGS sequence"/>
</dbReference>
<proteinExistence type="predicted"/>
<comment type="caution">
    <text evidence="1">The sequence shown here is derived from an EMBL/GenBank/DDBJ whole genome shotgun (WGS) entry which is preliminary data.</text>
</comment>
<evidence type="ECO:0000313" key="2">
    <source>
        <dbReference type="Proteomes" id="UP000190652"/>
    </source>
</evidence>
<evidence type="ECO:0000313" key="1">
    <source>
        <dbReference type="EMBL" id="OOS17414.1"/>
    </source>
</evidence>
<dbReference type="PIRSF" id="PIRSF021265">
    <property type="entry name" value="DUF956"/>
    <property type="match status" value="1"/>
</dbReference>
<sequence>MVNSLNTTVDYTIKGTWFREGPIYGNILIGDQSFEFYNDTKLHDYIQIPWAEVTFVIADVYFGGKYIPRFEIRTKQNGRFRFSSRNSRNTLKIIQRRIPREKLRKAPSIISTLKLGFKNLFKLIFKKK</sequence>
<evidence type="ECO:0008006" key="3">
    <source>
        <dbReference type="Google" id="ProtNLM"/>
    </source>
</evidence>